<dbReference type="InterPro" id="IPR028082">
    <property type="entry name" value="Peripla_BP_I"/>
</dbReference>
<dbReference type="EC" id="5.1.1.1" evidence="6"/>
<feature type="domain" description="Transcriptional regulator LacI/GalR-like sensor" evidence="5">
    <location>
        <begin position="78"/>
        <end position="234"/>
    </location>
</feature>
<dbReference type="InParanoid" id="B9TC22"/>
<dbReference type="PANTHER" id="PTHR30146">
    <property type="entry name" value="LACI-RELATED TRANSCRIPTIONAL REPRESSOR"/>
    <property type="match status" value="1"/>
</dbReference>
<feature type="compositionally biased region" description="Basic residues" evidence="4">
    <location>
        <begin position="251"/>
        <end position="260"/>
    </location>
</feature>
<dbReference type="Pfam" id="PF13377">
    <property type="entry name" value="Peripla_BP_3"/>
    <property type="match status" value="1"/>
</dbReference>
<sequence>MVEEIALDRETDVAMLDAMLRTTRLDGVILSPPVTDHEPVLEKLKAQRIPFIRIAPLTNKHRSPQISADDSAGARAIARHLWGLGHRRIGFIAGPVGHSASHLRQQGFIDELMACGLDRKAVSLAEGDFSFASGMAAGILLLGKKPRVTAIFAANDDMAAGVIAAAARLGVRVPEDLSVAGFDDSPVATLVWPPITTVRQPIVEMAAAAAELLIGEGTAPAKPFGVELIERRSTGVSPEIVREPRDSARPARARKKAVQP</sequence>
<gene>
    <name evidence="6" type="ORF">RCOM_0293780</name>
</gene>
<name>B9TC22_RICCO</name>
<accession>B9TC22</accession>
<dbReference type="AlphaFoldDB" id="B9TC22"/>
<dbReference type="CDD" id="cd01545">
    <property type="entry name" value="PBP1_SalR"/>
    <property type="match status" value="1"/>
</dbReference>
<dbReference type="Proteomes" id="UP000008311">
    <property type="component" value="Unassembled WGS sequence"/>
</dbReference>
<dbReference type="EMBL" id="EQ976944">
    <property type="protein sequence ID" value="EEF26591.1"/>
    <property type="molecule type" value="Genomic_DNA"/>
</dbReference>
<dbReference type="GO" id="GO:0008784">
    <property type="term" value="F:alanine racemase activity"/>
    <property type="evidence" value="ECO:0007669"/>
    <property type="project" value="UniProtKB-EC"/>
</dbReference>
<proteinExistence type="predicted"/>
<evidence type="ECO:0000259" key="5">
    <source>
        <dbReference type="Pfam" id="PF13377"/>
    </source>
</evidence>
<keyword evidence="6" id="KW-0413">Isomerase</keyword>
<organism evidence="6 7">
    <name type="scientific">Ricinus communis</name>
    <name type="common">Castor bean</name>
    <dbReference type="NCBI Taxonomy" id="3988"/>
    <lineage>
        <taxon>Eukaryota</taxon>
        <taxon>Viridiplantae</taxon>
        <taxon>Streptophyta</taxon>
        <taxon>Embryophyta</taxon>
        <taxon>Tracheophyta</taxon>
        <taxon>Spermatophyta</taxon>
        <taxon>Magnoliopsida</taxon>
        <taxon>eudicotyledons</taxon>
        <taxon>Gunneridae</taxon>
        <taxon>Pentapetalae</taxon>
        <taxon>rosids</taxon>
        <taxon>fabids</taxon>
        <taxon>Malpighiales</taxon>
        <taxon>Euphorbiaceae</taxon>
        <taxon>Acalyphoideae</taxon>
        <taxon>Acalypheae</taxon>
        <taxon>Ricinus</taxon>
    </lineage>
</organism>
<dbReference type="GO" id="GO:0006355">
    <property type="term" value="P:regulation of DNA-templated transcription"/>
    <property type="evidence" value="ECO:0000318"/>
    <property type="project" value="GO_Central"/>
</dbReference>
<keyword evidence="1" id="KW-0805">Transcription regulation</keyword>
<reference evidence="7" key="1">
    <citation type="journal article" date="2010" name="Nat. Biotechnol.">
        <title>Draft genome sequence of the oilseed species Ricinus communis.</title>
        <authorList>
            <person name="Chan A.P."/>
            <person name="Crabtree J."/>
            <person name="Zhao Q."/>
            <person name="Lorenzi H."/>
            <person name="Orvis J."/>
            <person name="Puiu D."/>
            <person name="Melake-Berhan A."/>
            <person name="Jones K.M."/>
            <person name="Redman J."/>
            <person name="Chen G."/>
            <person name="Cahoon E.B."/>
            <person name="Gedil M."/>
            <person name="Stanke M."/>
            <person name="Haas B.J."/>
            <person name="Wortman J.R."/>
            <person name="Fraser-Liggett C.M."/>
            <person name="Ravel J."/>
            <person name="Rabinowicz P.D."/>
        </authorList>
    </citation>
    <scope>NUCLEOTIDE SEQUENCE [LARGE SCALE GENOMIC DNA]</scope>
    <source>
        <strain evidence="7">cv. Hale</strain>
    </source>
</reference>
<evidence type="ECO:0000256" key="3">
    <source>
        <dbReference type="ARBA" id="ARBA00023163"/>
    </source>
</evidence>
<evidence type="ECO:0000313" key="7">
    <source>
        <dbReference type="Proteomes" id="UP000008311"/>
    </source>
</evidence>
<keyword evidence="3" id="KW-0804">Transcription</keyword>
<dbReference type="GO" id="GO:0003700">
    <property type="term" value="F:DNA-binding transcription factor activity"/>
    <property type="evidence" value="ECO:0000318"/>
    <property type="project" value="GO_Central"/>
</dbReference>
<protein>
    <submittedName>
        <fullName evidence="6">HTH-type transcriptional regulator malR, putative</fullName>
        <ecNumber evidence="6">5.1.1.1</ecNumber>
    </submittedName>
</protein>
<dbReference type="PANTHER" id="PTHR30146:SF153">
    <property type="entry name" value="LACTOSE OPERON REPRESSOR"/>
    <property type="match status" value="1"/>
</dbReference>
<evidence type="ECO:0000256" key="1">
    <source>
        <dbReference type="ARBA" id="ARBA00023015"/>
    </source>
</evidence>
<dbReference type="STRING" id="3988.B9TC22"/>
<dbReference type="SUPFAM" id="SSF53822">
    <property type="entry name" value="Periplasmic binding protein-like I"/>
    <property type="match status" value="1"/>
</dbReference>
<evidence type="ECO:0000256" key="4">
    <source>
        <dbReference type="SAM" id="MobiDB-lite"/>
    </source>
</evidence>
<evidence type="ECO:0000313" key="6">
    <source>
        <dbReference type="EMBL" id="EEF26591.1"/>
    </source>
</evidence>
<dbReference type="Gene3D" id="3.40.50.2300">
    <property type="match status" value="2"/>
</dbReference>
<dbReference type="GO" id="GO:0000976">
    <property type="term" value="F:transcription cis-regulatory region binding"/>
    <property type="evidence" value="ECO:0000318"/>
    <property type="project" value="GO_Central"/>
</dbReference>
<keyword evidence="7" id="KW-1185">Reference proteome</keyword>
<feature type="region of interest" description="Disordered" evidence="4">
    <location>
        <begin position="235"/>
        <end position="260"/>
    </location>
</feature>
<evidence type="ECO:0000256" key="2">
    <source>
        <dbReference type="ARBA" id="ARBA00023125"/>
    </source>
</evidence>
<keyword evidence="2" id="KW-0238">DNA-binding</keyword>
<feature type="compositionally biased region" description="Basic and acidic residues" evidence="4">
    <location>
        <begin position="240"/>
        <end position="249"/>
    </location>
</feature>
<dbReference type="InterPro" id="IPR046335">
    <property type="entry name" value="LacI/GalR-like_sensor"/>
</dbReference>